<dbReference type="RefSeq" id="WP_353720332.1">
    <property type="nucleotide sequence ID" value="NZ_CP159289.1"/>
</dbReference>
<dbReference type="EMBL" id="CP159289">
    <property type="protein sequence ID" value="XCH25027.1"/>
    <property type="molecule type" value="Genomic_DNA"/>
</dbReference>
<keyword evidence="2 4" id="KW-0012">Acyltransferase</keyword>
<name>A0AAU8FKD7_9BACT</name>
<dbReference type="Pfam" id="PF13673">
    <property type="entry name" value="Acetyltransf_10"/>
    <property type="match status" value="1"/>
</dbReference>
<evidence type="ECO:0000256" key="1">
    <source>
        <dbReference type="ARBA" id="ARBA00022679"/>
    </source>
</evidence>
<dbReference type="CDD" id="cd04301">
    <property type="entry name" value="NAT_SF"/>
    <property type="match status" value="1"/>
</dbReference>
<dbReference type="Gene3D" id="3.40.630.30">
    <property type="match status" value="1"/>
</dbReference>
<dbReference type="EC" id="2.3.1.-" evidence="4"/>
<organism evidence="4">
    <name type="scientific">Dyadobacter sp. 676</name>
    <dbReference type="NCBI Taxonomy" id="3088362"/>
    <lineage>
        <taxon>Bacteria</taxon>
        <taxon>Pseudomonadati</taxon>
        <taxon>Bacteroidota</taxon>
        <taxon>Cytophagia</taxon>
        <taxon>Cytophagales</taxon>
        <taxon>Spirosomataceae</taxon>
        <taxon>Dyadobacter</taxon>
    </lineage>
</organism>
<evidence type="ECO:0000313" key="4">
    <source>
        <dbReference type="EMBL" id="XCH25027.1"/>
    </source>
</evidence>
<dbReference type="InterPro" id="IPR050832">
    <property type="entry name" value="Bact_Acetyltransf"/>
</dbReference>
<evidence type="ECO:0000256" key="2">
    <source>
        <dbReference type="ARBA" id="ARBA00023315"/>
    </source>
</evidence>
<protein>
    <submittedName>
        <fullName evidence="4">GNAT family N-acetyltransferase</fullName>
        <ecNumber evidence="4">2.3.1.-</ecNumber>
    </submittedName>
</protein>
<accession>A0AAU8FKD7</accession>
<dbReference type="PANTHER" id="PTHR43877">
    <property type="entry name" value="AMINOALKYLPHOSPHONATE N-ACETYLTRANSFERASE-RELATED-RELATED"/>
    <property type="match status" value="1"/>
</dbReference>
<dbReference type="InterPro" id="IPR000182">
    <property type="entry name" value="GNAT_dom"/>
</dbReference>
<gene>
    <name evidence="4" type="ORF">ABV298_00930</name>
</gene>
<evidence type="ECO:0000259" key="3">
    <source>
        <dbReference type="PROSITE" id="PS51186"/>
    </source>
</evidence>
<dbReference type="PROSITE" id="PS51186">
    <property type="entry name" value="GNAT"/>
    <property type="match status" value="1"/>
</dbReference>
<dbReference type="AlphaFoldDB" id="A0AAU8FKD7"/>
<proteinExistence type="predicted"/>
<reference evidence="4" key="1">
    <citation type="submission" date="2024-06" db="EMBL/GenBank/DDBJ databases">
        <title>Sequencing and assembly of the genome of Dyadobacter sp. strain 676, a symbiont of Cyamopsis tetragonoloba.</title>
        <authorList>
            <person name="Guro P."/>
            <person name="Sazanova A."/>
            <person name="Kuznetsova I."/>
            <person name="Belimov A."/>
            <person name="Safronova V."/>
        </authorList>
    </citation>
    <scope>NUCLEOTIDE SEQUENCE</scope>
    <source>
        <strain evidence="4">676</strain>
    </source>
</reference>
<dbReference type="SUPFAM" id="SSF55729">
    <property type="entry name" value="Acyl-CoA N-acyltransferases (Nat)"/>
    <property type="match status" value="1"/>
</dbReference>
<dbReference type="PANTHER" id="PTHR43877:SF2">
    <property type="entry name" value="AMINOALKYLPHOSPHONATE N-ACETYLTRANSFERASE-RELATED"/>
    <property type="match status" value="1"/>
</dbReference>
<feature type="domain" description="N-acetyltransferase" evidence="3">
    <location>
        <begin position="5"/>
        <end position="164"/>
    </location>
</feature>
<sequence>MPSFATLRASVEDIPTIIAIQEKTWEPTYRDILSKDQIDYMFEKIYSPGSLAGQMQSGQQFLILLDGNRAVGFSSVSREAPGKFKLHKIYVLPATQGTGAGKYLLQETENYVKAGGGKVLSLNVNRYNKAKAFYEKMGFRVVGERDIPIGPYWMNDYILEKTLN</sequence>
<dbReference type="GO" id="GO:0016747">
    <property type="term" value="F:acyltransferase activity, transferring groups other than amino-acyl groups"/>
    <property type="evidence" value="ECO:0007669"/>
    <property type="project" value="InterPro"/>
</dbReference>
<dbReference type="InterPro" id="IPR016181">
    <property type="entry name" value="Acyl_CoA_acyltransferase"/>
</dbReference>
<keyword evidence="1 4" id="KW-0808">Transferase</keyword>